<reference evidence="8 9" key="1">
    <citation type="journal article" date="2008" name="Nature">
        <title>The genome of Laccaria bicolor provides insights into mycorrhizal symbiosis.</title>
        <authorList>
            <person name="Martin F."/>
            <person name="Aerts A."/>
            <person name="Ahren D."/>
            <person name="Brun A."/>
            <person name="Danchin E.G.J."/>
            <person name="Duchaussoy F."/>
            <person name="Gibon J."/>
            <person name="Kohler A."/>
            <person name="Lindquist E."/>
            <person name="Pereda V."/>
            <person name="Salamov A."/>
            <person name="Shapiro H.J."/>
            <person name="Wuyts J."/>
            <person name="Blaudez D."/>
            <person name="Buee M."/>
            <person name="Brokstein P."/>
            <person name="Canbaeck B."/>
            <person name="Cohen D."/>
            <person name="Courty P.E."/>
            <person name="Coutinho P.M."/>
            <person name="Delaruelle C."/>
            <person name="Detter J.C."/>
            <person name="Deveau A."/>
            <person name="DiFazio S."/>
            <person name="Duplessis S."/>
            <person name="Fraissinet-Tachet L."/>
            <person name="Lucic E."/>
            <person name="Frey-Klett P."/>
            <person name="Fourrey C."/>
            <person name="Feussner I."/>
            <person name="Gay G."/>
            <person name="Grimwood J."/>
            <person name="Hoegger P.J."/>
            <person name="Jain P."/>
            <person name="Kilaru S."/>
            <person name="Labbe J."/>
            <person name="Lin Y.C."/>
            <person name="Legue V."/>
            <person name="Le Tacon F."/>
            <person name="Marmeisse R."/>
            <person name="Melayah D."/>
            <person name="Montanini B."/>
            <person name="Muratet M."/>
            <person name="Nehls U."/>
            <person name="Niculita-Hirzel H."/>
            <person name="Oudot-Le Secq M.P."/>
            <person name="Peter M."/>
            <person name="Quesneville H."/>
            <person name="Rajashekar B."/>
            <person name="Reich M."/>
            <person name="Rouhier N."/>
            <person name="Schmutz J."/>
            <person name="Yin T."/>
            <person name="Chalot M."/>
            <person name="Henrissat B."/>
            <person name="Kuees U."/>
            <person name="Lucas S."/>
            <person name="Van de Peer Y."/>
            <person name="Podila G.K."/>
            <person name="Polle A."/>
            <person name="Pukkila P.J."/>
            <person name="Richardson P.M."/>
            <person name="Rouze P."/>
            <person name="Sanders I.R."/>
            <person name="Stajich J.E."/>
            <person name="Tunlid A."/>
            <person name="Tuskan G."/>
            <person name="Grigoriev I.V."/>
        </authorList>
    </citation>
    <scope>NUCLEOTIDE SEQUENCE [LARGE SCALE GENOMIC DNA]</scope>
    <source>
        <strain evidence="9">S238N-H82 / ATCC MYA-4686</strain>
    </source>
</reference>
<proteinExistence type="predicted"/>
<dbReference type="GO" id="GO:0005634">
    <property type="term" value="C:nucleus"/>
    <property type="evidence" value="ECO:0007669"/>
    <property type="project" value="UniProtKB-SubCell"/>
</dbReference>
<dbReference type="PROSITE" id="PS50217">
    <property type="entry name" value="BZIP"/>
    <property type="match status" value="1"/>
</dbReference>
<evidence type="ECO:0000256" key="4">
    <source>
        <dbReference type="ARBA" id="ARBA00023163"/>
    </source>
</evidence>
<evidence type="ECO:0000256" key="2">
    <source>
        <dbReference type="ARBA" id="ARBA00023015"/>
    </source>
</evidence>
<dbReference type="AlphaFoldDB" id="B0DU70"/>
<evidence type="ECO:0000313" key="9">
    <source>
        <dbReference type="Proteomes" id="UP000001194"/>
    </source>
</evidence>
<protein>
    <submittedName>
        <fullName evidence="8">Predicted protein</fullName>
    </submittedName>
</protein>
<feature type="region of interest" description="Disordered" evidence="6">
    <location>
        <begin position="1"/>
        <end position="28"/>
    </location>
</feature>
<dbReference type="InterPro" id="IPR046347">
    <property type="entry name" value="bZIP_sf"/>
</dbReference>
<keyword evidence="2" id="KW-0805">Transcription regulation</keyword>
<dbReference type="STRING" id="486041.B0DU70"/>
<dbReference type="EMBL" id="DS547135">
    <property type="protein sequence ID" value="EDR01853.1"/>
    <property type="molecule type" value="Genomic_DNA"/>
</dbReference>
<dbReference type="GO" id="GO:0001228">
    <property type="term" value="F:DNA-binding transcription activator activity, RNA polymerase II-specific"/>
    <property type="evidence" value="ECO:0007669"/>
    <property type="project" value="TreeGrafter"/>
</dbReference>
<keyword evidence="9" id="KW-1185">Reference proteome</keyword>
<name>B0DU70_LACBS</name>
<evidence type="ECO:0000256" key="6">
    <source>
        <dbReference type="SAM" id="MobiDB-lite"/>
    </source>
</evidence>
<dbReference type="GeneID" id="6083094"/>
<dbReference type="InParanoid" id="B0DU70"/>
<dbReference type="Gene3D" id="1.20.5.170">
    <property type="match status" value="1"/>
</dbReference>
<dbReference type="SMART" id="SM00338">
    <property type="entry name" value="BRLZ"/>
    <property type="match status" value="1"/>
</dbReference>
<dbReference type="Pfam" id="PF07716">
    <property type="entry name" value="bZIP_2"/>
    <property type="match status" value="1"/>
</dbReference>
<evidence type="ECO:0000256" key="5">
    <source>
        <dbReference type="ARBA" id="ARBA00023242"/>
    </source>
</evidence>
<dbReference type="PANTHER" id="PTHR13044:SF14">
    <property type="entry name" value="CRYPTOCEPHAL, ISOFORM A"/>
    <property type="match status" value="1"/>
</dbReference>
<dbReference type="RefSeq" id="XP_001887463.1">
    <property type="nucleotide sequence ID" value="XM_001887428.1"/>
</dbReference>
<dbReference type="Proteomes" id="UP000001194">
    <property type="component" value="Unassembled WGS sequence"/>
</dbReference>
<dbReference type="PANTHER" id="PTHR13044">
    <property type="entry name" value="ACTIVATING TRANSCRIPTION FACTOR ATF 4/5"/>
    <property type="match status" value="1"/>
</dbReference>
<evidence type="ECO:0000256" key="1">
    <source>
        <dbReference type="ARBA" id="ARBA00004123"/>
    </source>
</evidence>
<organism evidence="9">
    <name type="scientific">Laccaria bicolor (strain S238N-H82 / ATCC MYA-4686)</name>
    <name type="common">Bicoloured deceiver</name>
    <name type="synonym">Laccaria laccata var. bicolor</name>
    <dbReference type="NCBI Taxonomy" id="486041"/>
    <lineage>
        <taxon>Eukaryota</taxon>
        <taxon>Fungi</taxon>
        <taxon>Dikarya</taxon>
        <taxon>Basidiomycota</taxon>
        <taxon>Agaricomycotina</taxon>
        <taxon>Agaricomycetes</taxon>
        <taxon>Agaricomycetidae</taxon>
        <taxon>Agaricales</taxon>
        <taxon>Agaricineae</taxon>
        <taxon>Hydnangiaceae</taxon>
        <taxon>Laccaria</taxon>
    </lineage>
</organism>
<sequence length="84" mass="9471">SALEEKRRRNTAASTRFRSKKKEREAALEGQVKELETRVNELERECEELRRANDWLKGLIVGVADVSEGSVVPAPCGNETTQRS</sequence>
<feature type="domain" description="BZIP" evidence="7">
    <location>
        <begin position="1"/>
        <end position="63"/>
    </location>
</feature>
<accession>B0DU70</accession>
<evidence type="ECO:0000256" key="3">
    <source>
        <dbReference type="ARBA" id="ARBA00023125"/>
    </source>
</evidence>
<dbReference type="SUPFAM" id="SSF57959">
    <property type="entry name" value="Leucine zipper domain"/>
    <property type="match status" value="1"/>
</dbReference>
<dbReference type="KEGG" id="lbc:LACBIDRAFT_239654"/>
<dbReference type="OrthoDB" id="1939598at2759"/>
<keyword evidence="5" id="KW-0539">Nucleus</keyword>
<dbReference type="InterPro" id="IPR004827">
    <property type="entry name" value="bZIP"/>
</dbReference>
<comment type="subcellular location">
    <subcellularLocation>
        <location evidence="1">Nucleus</location>
    </subcellularLocation>
</comment>
<evidence type="ECO:0000259" key="7">
    <source>
        <dbReference type="PROSITE" id="PS50217"/>
    </source>
</evidence>
<gene>
    <name evidence="8" type="ORF">LACBIDRAFT_239654</name>
</gene>
<feature type="non-terminal residue" evidence="8">
    <location>
        <position position="1"/>
    </location>
</feature>
<dbReference type="GO" id="GO:0000977">
    <property type="term" value="F:RNA polymerase II transcription regulatory region sequence-specific DNA binding"/>
    <property type="evidence" value="ECO:0007669"/>
    <property type="project" value="TreeGrafter"/>
</dbReference>
<dbReference type="HOGENOM" id="CLU_193387_0_0_1"/>
<evidence type="ECO:0000313" key="8">
    <source>
        <dbReference type="EMBL" id="EDR01853.1"/>
    </source>
</evidence>
<keyword evidence="3" id="KW-0238">DNA-binding</keyword>
<keyword evidence="4" id="KW-0804">Transcription</keyword>